<reference evidence="3" key="1">
    <citation type="submission" date="2009-08" db="EMBL/GenBank/DDBJ databases">
        <title>The complete genome of Chitinophaga pinensis DSM 2588.</title>
        <authorList>
            <consortium name="US DOE Joint Genome Institute (JGI-PGF)"/>
            <person name="Lucas S."/>
            <person name="Copeland A."/>
            <person name="Lapidus A."/>
            <person name="Glavina del Rio T."/>
            <person name="Dalin E."/>
            <person name="Tice H."/>
            <person name="Bruce D."/>
            <person name="Goodwin L."/>
            <person name="Pitluck S."/>
            <person name="Kyrpides N."/>
            <person name="Mavromatis K."/>
            <person name="Ivanova N."/>
            <person name="Mikhailova N."/>
            <person name="Sims D."/>
            <person name="Meinche L."/>
            <person name="Brettin T."/>
            <person name="Detter J.C."/>
            <person name="Han C."/>
            <person name="Larimer F."/>
            <person name="Land M."/>
            <person name="Hauser L."/>
            <person name="Markowitz V."/>
            <person name="Cheng J.-F."/>
            <person name="Hugenholtz P."/>
            <person name="Woyke T."/>
            <person name="Wu D."/>
            <person name="Spring S."/>
            <person name="Klenk H.-P."/>
            <person name="Eisen J.A."/>
        </authorList>
    </citation>
    <scope>NUCLEOTIDE SEQUENCE [LARGE SCALE GENOMIC DNA]</scope>
    <source>
        <strain evidence="3">ATCC 43595 / DSM 2588 / LMG 13176 / NBRC 15968 / NCIMB 11800 / UQM 2034</strain>
    </source>
</reference>
<name>A0A979G6H2_CHIPD</name>
<organism evidence="2 3">
    <name type="scientific">Chitinophaga pinensis (strain ATCC 43595 / DSM 2588 / LMG 13176 / NBRC 15968 / NCIMB 11800 / UQM 2034)</name>
    <dbReference type="NCBI Taxonomy" id="485918"/>
    <lineage>
        <taxon>Bacteria</taxon>
        <taxon>Pseudomonadati</taxon>
        <taxon>Bacteroidota</taxon>
        <taxon>Chitinophagia</taxon>
        <taxon>Chitinophagales</taxon>
        <taxon>Chitinophagaceae</taxon>
        <taxon>Chitinophaga</taxon>
    </lineage>
</organism>
<evidence type="ECO:0000313" key="3">
    <source>
        <dbReference type="Proteomes" id="UP000002215"/>
    </source>
</evidence>
<dbReference type="InterPro" id="IPR036259">
    <property type="entry name" value="MFS_trans_sf"/>
</dbReference>
<dbReference type="EMBL" id="CP001699">
    <property type="protein sequence ID" value="ACU61754.1"/>
    <property type="molecule type" value="Genomic_DNA"/>
</dbReference>
<accession>A0A979G6H2</accession>
<dbReference type="Proteomes" id="UP000002215">
    <property type="component" value="Chromosome"/>
</dbReference>
<feature type="transmembrane region" description="Helical" evidence="1">
    <location>
        <begin position="33"/>
        <end position="50"/>
    </location>
</feature>
<protein>
    <submittedName>
        <fullName evidence="2">Transporter</fullName>
    </submittedName>
</protein>
<evidence type="ECO:0000256" key="1">
    <source>
        <dbReference type="SAM" id="Phobius"/>
    </source>
</evidence>
<dbReference type="KEGG" id="cpi:Cpin_4306"/>
<feature type="transmembrane region" description="Helical" evidence="1">
    <location>
        <begin position="56"/>
        <end position="78"/>
    </location>
</feature>
<sequence length="92" mass="9765">MPSLLNITLRSLPPQFAGAAAGIYSTVQQTSSALGICLIGGVFYYFIGLTKNVQLAYHYGLIIHIGCLIILSILLLCLPKTVQGPKTATVAE</sequence>
<keyword evidence="1" id="KW-0472">Membrane</keyword>
<reference evidence="2 3" key="2">
    <citation type="journal article" date="2010" name="Stand. Genomic Sci.">
        <title>Complete genome sequence of Chitinophaga pinensis type strain (UQM 2034).</title>
        <authorList>
            <person name="Glavina Del Rio T."/>
            <person name="Abt B."/>
            <person name="Spring S."/>
            <person name="Lapidus A."/>
            <person name="Nolan M."/>
            <person name="Tice H."/>
            <person name="Copeland A."/>
            <person name="Cheng J.F."/>
            <person name="Chen F."/>
            <person name="Bruce D."/>
            <person name="Goodwin L."/>
            <person name="Pitluck S."/>
            <person name="Ivanova N."/>
            <person name="Mavromatis K."/>
            <person name="Mikhailova N."/>
            <person name="Pati A."/>
            <person name="Chen A."/>
            <person name="Palaniappan K."/>
            <person name="Land M."/>
            <person name="Hauser L."/>
            <person name="Chang Y.J."/>
            <person name="Jeffries C.D."/>
            <person name="Chain P."/>
            <person name="Saunders E."/>
            <person name="Detter J.C."/>
            <person name="Brettin T."/>
            <person name="Rohde M."/>
            <person name="Goker M."/>
            <person name="Bristow J."/>
            <person name="Eisen J.A."/>
            <person name="Markowitz V."/>
            <person name="Hugenholtz P."/>
            <person name="Kyrpides N.C."/>
            <person name="Klenk H.P."/>
            <person name="Lucas S."/>
        </authorList>
    </citation>
    <scope>NUCLEOTIDE SEQUENCE [LARGE SCALE GENOMIC DNA]</scope>
    <source>
        <strain evidence="3">ATCC 43595 / DSM 2588 / LMG 13176 / NBRC 15968 / NCIMB 11800 / UQM 2034</strain>
    </source>
</reference>
<keyword evidence="1" id="KW-1133">Transmembrane helix</keyword>
<dbReference type="SUPFAM" id="SSF103473">
    <property type="entry name" value="MFS general substrate transporter"/>
    <property type="match status" value="1"/>
</dbReference>
<proteinExistence type="predicted"/>
<keyword evidence="1" id="KW-0812">Transmembrane</keyword>
<gene>
    <name evidence="2" type="ordered locus">Cpin_4306</name>
</gene>
<dbReference type="AlphaFoldDB" id="A0A979G6H2"/>
<evidence type="ECO:0000313" key="2">
    <source>
        <dbReference type="EMBL" id="ACU61754.1"/>
    </source>
</evidence>